<evidence type="ECO:0000256" key="7">
    <source>
        <dbReference type="RuleBase" id="RU003879"/>
    </source>
</evidence>
<name>A0A1M7A4G7_9RHOB</name>
<evidence type="ECO:0000313" key="8">
    <source>
        <dbReference type="EMBL" id="SHL37642.1"/>
    </source>
</evidence>
<keyword evidence="3" id="KW-1003">Cell membrane</keyword>
<gene>
    <name evidence="8" type="ORF">SAMN05444398_102172</name>
</gene>
<evidence type="ECO:0000256" key="5">
    <source>
        <dbReference type="ARBA" id="ARBA00022989"/>
    </source>
</evidence>
<dbReference type="GO" id="GO:0015031">
    <property type="term" value="P:protein transport"/>
    <property type="evidence" value="ECO:0007669"/>
    <property type="project" value="UniProtKB-KW"/>
</dbReference>
<dbReference type="Proteomes" id="UP000183974">
    <property type="component" value="Unassembled WGS sequence"/>
</dbReference>
<dbReference type="STRING" id="337701.SAMN05444398_102172"/>
<protein>
    <submittedName>
        <fullName evidence="8">Outer membrane transport energization protein ExbD</fullName>
    </submittedName>
</protein>
<dbReference type="Pfam" id="PF02472">
    <property type="entry name" value="ExbD"/>
    <property type="match status" value="1"/>
</dbReference>
<sequence length="116" mass="12394">MTSLIDVIFLLLLFFMLSSTFSRFSEVELTAAGGGSAARSDVKPAFLRLGAETLDLNGREVGLDALAPAFAEARSQDGPLPVLISLRSDVTSQRLTDLLVALRRVEGLRITVLGTS</sequence>
<dbReference type="GO" id="GO:0022857">
    <property type="term" value="F:transmembrane transporter activity"/>
    <property type="evidence" value="ECO:0007669"/>
    <property type="project" value="InterPro"/>
</dbReference>
<dbReference type="EMBL" id="FRBR01000002">
    <property type="protein sequence ID" value="SHL37642.1"/>
    <property type="molecule type" value="Genomic_DNA"/>
</dbReference>
<keyword evidence="4 7" id="KW-0812">Transmembrane</keyword>
<accession>A0A1M7A4G7</accession>
<organism evidence="8 9">
    <name type="scientific">Roseovarius pacificus</name>
    <dbReference type="NCBI Taxonomy" id="337701"/>
    <lineage>
        <taxon>Bacteria</taxon>
        <taxon>Pseudomonadati</taxon>
        <taxon>Pseudomonadota</taxon>
        <taxon>Alphaproteobacteria</taxon>
        <taxon>Rhodobacterales</taxon>
        <taxon>Roseobacteraceae</taxon>
        <taxon>Roseovarius</taxon>
    </lineage>
</organism>
<keyword evidence="6" id="KW-0472">Membrane</keyword>
<reference evidence="8 9" key="1">
    <citation type="submission" date="2016-11" db="EMBL/GenBank/DDBJ databases">
        <authorList>
            <person name="Jaros S."/>
            <person name="Januszkiewicz K."/>
            <person name="Wedrychowicz H."/>
        </authorList>
    </citation>
    <scope>NUCLEOTIDE SEQUENCE [LARGE SCALE GENOMIC DNA]</scope>
    <source>
        <strain evidence="8 9">DSM 29589</strain>
    </source>
</reference>
<dbReference type="AlphaFoldDB" id="A0A1M7A4G7"/>
<comment type="similarity">
    <text evidence="2 7">Belongs to the ExbD/TolR family.</text>
</comment>
<comment type="subcellular location">
    <subcellularLocation>
        <location evidence="1">Cell membrane</location>
        <topology evidence="1">Single-pass membrane protein</topology>
    </subcellularLocation>
    <subcellularLocation>
        <location evidence="7">Cell membrane</location>
        <topology evidence="7">Single-pass type II membrane protein</topology>
    </subcellularLocation>
</comment>
<evidence type="ECO:0000256" key="2">
    <source>
        <dbReference type="ARBA" id="ARBA00005811"/>
    </source>
</evidence>
<keyword evidence="7" id="KW-0813">Transport</keyword>
<evidence type="ECO:0000313" key="9">
    <source>
        <dbReference type="Proteomes" id="UP000183974"/>
    </source>
</evidence>
<dbReference type="PANTHER" id="PTHR30558:SF3">
    <property type="entry name" value="BIOPOLYMER TRANSPORT PROTEIN EXBD-RELATED"/>
    <property type="match status" value="1"/>
</dbReference>
<proteinExistence type="inferred from homology"/>
<evidence type="ECO:0000256" key="1">
    <source>
        <dbReference type="ARBA" id="ARBA00004162"/>
    </source>
</evidence>
<evidence type="ECO:0000256" key="3">
    <source>
        <dbReference type="ARBA" id="ARBA00022475"/>
    </source>
</evidence>
<dbReference type="InterPro" id="IPR003400">
    <property type="entry name" value="ExbD"/>
</dbReference>
<keyword evidence="7" id="KW-0653">Protein transport</keyword>
<keyword evidence="9" id="KW-1185">Reference proteome</keyword>
<evidence type="ECO:0000256" key="4">
    <source>
        <dbReference type="ARBA" id="ARBA00022692"/>
    </source>
</evidence>
<dbReference type="GO" id="GO:0005886">
    <property type="term" value="C:plasma membrane"/>
    <property type="evidence" value="ECO:0007669"/>
    <property type="project" value="UniProtKB-SubCell"/>
</dbReference>
<dbReference type="PANTHER" id="PTHR30558">
    <property type="entry name" value="EXBD MEMBRANE COMPONENT OF PMF-DRIVEN MACROMOLECULE IMPORT SYSTEM"/>
    <property type="match status" value="1"/>
</dbReference>
<evidence type="ECO:0000256" key="6">
    <source>
        <dbReference type="ARBA" id="ARBA00023136"/>
    </source>
</evidence>
<keyword evidence="5" id="KW-1133">Transmembrane helix</keyword>